<evidence type="ECO:0000259" key="5">
    <source>
        <dbReference type="PROSITE" id="PS50887"/>
    </source>
</evidence>
<evidence type="ECO:0000313" key="7">
    <source>
        <dbReference type="Proteomes" id="UP001206067"/>
    </source>
</evidence>
<accession>A0ABT1XMS9</accession>
<dbReference type="PROSITE" id="PS50887">
    <property type="entry name" value="GGDEF"/>
    <property type="match status" value="1"/>
</dbReference>
<evidence type="ECO:0000313" key="6">
    <source>
        <dbReference type="EMBL" id="MCR2832887.1"/>
    </source>
</evidence>
<dbReference type="PANTHER" id="PTHR45138">
    <property type="entry name" value="REGULATORY COMPONENTS OF SENSORY TRANSDUCTION SYSTEM"/>
    <property type="match status" value="1"/>
</dbReference>
<keyword evidence="4" id="KW-0812">Transmembrane</keyword>
<dbReference type="InterPro" id="IPR029787">
    <property type="entry name" value="Nucleotide_cyclase"/>
</dbReference>
<evidence type="ECO:0000256" key="4">
    <source>
        <dbReference type="SAM" id="Phobius"/>
    </source>
</evidence>
<feature type="region of interest" description="Disordered" evidence="3">
    <location>
        <begin position="1"/>
        <end position="21"/>
    </location>
</feature>
<dbReference type="Proteomes" id="UP001206067">
    <property type="component" value="Unassembled WGS sequence"/>
</dbReference>
<dbReference type="InterPro" id="IPR043128">
    <property type="entry name" value="Rev_trsase/Diguanyl_cyclase"/>
</dbReference>
<dbReference type="EMBL" id="JANKHH010000001">
    <property type="protein sequence ID" value="MCR2832887.1"/>
    <property type="molecule type" value="Genomic_DNA"/>
</dbReference>
<sequence>MDRTHSDQATSHLPRAAGPGGQRRALRRRLWRNGFIVVGASIAASVMLVQLAFSSSGEPDYTTTMLFAVLIPLVVASCAYLWIASLTVRLERSRAELETLALTDPLTGLANRRAAMRTMQQWSGSEESGQRGAHDPARRGNLLSVAIADIDRFKRINDQFGHDAGDAGIVHVAHILSRLAPEGWLVARLGGEEFLIAAPTAGGGSFSDLVERVRTTLETTPLITHAGQHRLTASFGVATLRGDEAIDRLMIRADRALYDAKETGRNRSVIAA</sequence>
<keyword evidence="4" id="KW-0472">Membrane</keyword>
<evidence type="ECO:0000256" key="1">
    <source>
        <dbReference type="ARBA" id="ARBA00012528"/>
    </source>
</evidence>
<proteinExistence type="predicted"/>
<evidence type="ECO:0000256" key="3">
    <source>
        <dbReference type="SAM" id="MobiDB-lite"/>
    </source>
</evidence>
<gene>
    <name evidence="6" type="ORF">NSO95_02915</name>
</gene>
<organism evidence="6 7">
    <name type="scientific">Parerythrobacter lacustris</name>
    <dbReference type="NCBI Taxonomy" id="2969984"/>
    <lineage>
        <taxon>Bacteria</taxon>
        <taxon>Pseudomonadati</taxon>
        <taxon>Pseudomonadota</taxon>
        <taxon>Alphaproteobacteria</taxon>
        <taxon>Sphingomonadales</taxon>
        <taxon>Erythrobacteraceae</taxon>
        <taxon>Parerythrobacter</taxon>
    </lineage>
</organism>
<evidence type="ECO:0000256" key="2">
    <source>
        <dbReference type="ARBA" id="ARBA00034247"/>
    </source>
</evidence>
<comment type="caution">
    <text evidence="6">The sequence shown here is derived from an EMBL/GenBank/DDBJ whole genome shotgun (WGS) entry which is preliminary data.</text>
</comment>
<keyword evidence="4" id="KW-1133">Transmembrane helix</keyword>
<feature type="domain" description="GGDEF" evidence="5">
    <location>
        <begin position="141"/>
        <end position="272"/>
    </location>
</feature>
<feature type="transmembrane region" description="Helical" evidence="4">
    <location>
        <begin position="65"/>
        <end position="84"/>
    </location>
</feature>
<protein>
    <recommendedName>
        <fullName evidence="1">diguanylate cyclase</fullName>
        <ecNumber evidence="1">2.7.7.65</ecNumber>
    </recommendedName>
</protein>
<dbReference type="NCBIfam" id="TIGR00254">
    <property type="entry name" value="GGDEF"/>
    <property type="match status" value="1"/>
</dbReference>
<dbReference type="InterPro" id="IPR000160">
    <property type="entry name" value="GGDEF_dom"/>
</dbReference>
<dbReference type="Gene3D" id="3.30.70.270">
    <property type="match status" value="1"/>
</dbReference>
<dbReference type="EC" id="2.7.7.65" evidence="1"/>
<dbReference type="RefSeq" id="WP_257594644.1">
    <property type="nucleotide sequence ID" value="NZ_JANKHH010000001.1"/>
</dbReference>
<dbReference type="Pfam" id="PF00990">
    <property type="entry name" value="GGDEF"/>
    <property type="match status" value="1"/>
</dbReference>
<comment type="catalytic activity">
    <reaction evidence="2">
        <text>2 GTP = 3',3'-c-di-GMP + 2 diphosphate</text>
        <dbReference type="Rhea" id="RHEA:24898"/>
        <dbReference type="ChEBI" id="CHEBI:33019"/>
        <dbReference type="ChEBI" id="CHEBI:37565"/>
        <dbReference type="ChEBI" id="CHEBI:58805"/>
        <dbReference type="EC" id="2.7.7.65"/>
    </reaction>
</comment>
<keyword evidence="7" id="KW-1185">Reference proteome</keyword>
<dbReference type="SUPFAM" id="SSF55073">
    <property type="entry name" value="Nucleotide cyclase"/>
    <property type="match status" value="1"/>
</dbReference>
<dbReference type="SMART" id="SM00267">
    <property type="entry name" value="GGDEF"/>
    <property type="match status" value="1"/>
</dbReference>
<reference evidence="6 7" key="1">
    <citation type="submission" date="2022-08" db="EMBL/GenBank/DDBJ databases">
        <title>Polyphasic taxonomy analysis of Qipengyuania sp.RS5-5.</title>
        <authorList>
            <person name="Xamxidin M."/>
            <person name="Wu M."/>
        </authorList>
    </citation>
    <scope>NUCLEOTIDE SEQUENCE [LARGE SCALE GENOMIC DNA]</scope>
    <source>
        <strain evidence="6 7">RS5-5</strain>
    </source>
</reference>
<dbReference type="PANTHER" id="PTHR45138:SF9">
    <property type="entry name" value="DIGUANYLATE CYCLASE DGCM-RELATED"/>
    <property type="match status" value="1"/>
</dbReference>
<dbReference type="CDD" id="cd01949">
    <property type="entry name" value="GGDEF"/>
    <property type="match status" value="1"/>
</dbReference>
<name>A0ABT1XMS9_9SPHN</name>
<feature type="transmembrane region" description="Helical" evidence="4">
    <location>
        <begin position="33"/>
        <end position="53"/>
    </location>
</feature>
<dbReference type="InterPro" id="IPR050469">
    <property type="entry name" value="Diguanylate_Cyclase"/>
</dbReference>